<organism evidence="1 2">
    <name type="scientific">Euroglyphus maynei</name>
    <name type="common">Mayne's house dust mite</name>
    <dbReference type="NCBI Taxonomy" id="6958"/>
    <lineage>
        <taxon>Eukaryota</taxon>
        <taxon>Metazoa</taxon>
        <taxon>Ecdysozoa</taxon>
        <taxon>Arthropoda</taxon>
        <taxon>Chelicerata</taxon>
        <taxon>Arachnida</taxon>
        <taxon>Acari</taxon>
        <taxon>Acariformes</taxon>
        <taxon>Sarcoptiformes</taxon>
        <taxon>Astigmata</taxon>
        <taxon>Psoroptidia</taxon>
        <taxon>Analgoidea</taxon>
        <taxon>Pyroglyphidae</taxon>
        <taxon>Pyroglyphinae</taxon>
        <taxon>Euroglyphus</taxon>
    </lineage>
</organism>
<sequence length="71" mass="8397">MMNYENQTEKIIDFIACHFGRKFTESDSTKNCFAEVFDESEWNKIDECAKNNATEILKINLQKVKNTYRPI</sequence>
<keyword evidence="2" id="KW-1185">Reference proteome</keyword>
<proteinExistence type="predicted"/>
<comment type="caution">
    <text evidence="1">The sequence shown here is derived from an EMBL/GenBank/DDBJ whole genome shotgun (WGS) entry which is preliminary data.</text>
</comment>
<reference evidence="1 2" key="1">
    <citation type="submission" date="2017-03" db="EMBL/GenBank/DDBJ databases">
        <title>Genome Survey of Euroglyphus maynei.</title>
        <authorList>
            <person name="Arlian L.G."/>
            <person name="Morgan M.S."/>
            <person name="Rider S.D."/>
        </authorList>
    </citation>
    <scope>NUCLEOTIDE SEQUENCE [LARGE SCALE GENOMIC DNA]</scope>
    <source>
        <strain evidence="1">Arlian Lab</strain>
        <tissue evidence="1">Whole body</tissue>
    </source>
</reference>
<dbReference type="EMBL" id="MUJZ01050362">
    <property type="protein sequence ID" value="OTF73736.1"/>
    <property type="molecule type" value="Genomic_DNA"/>
</dbReference>
<gene>
    <name evidence="1" type="ORF">BLA29_015236</name>
</gene>
<name>A0A1Y3B282_EURMA</name>
<protein>
    <submittedName>
        <fullName evidence="1">Uncharacterized protein</fullName>
    </submittedName>
</protein>
<evidence type="ECO:0000313" key="1">
    <source>
        <dbReference type="EMBL" id="OTF73736.1"/>
    </source>
</evidence>
<dbReference type="AlphaFoldDB" id="A0A1Y3B282"/>
<dbReference type="Proteomes" id="UP000194236">
    <property type="component" value="Unassembled WGS sequence"/>
</dbReference>
<evidence type="ECO:0000313" key="2">
    <source>
        <dbReference type="Proteomes" id="UP000194236"/>
    </source>
</evidence>
<feature type="non-terminal residue" evidence="1">
    <location>
        <position position="71"/>
    </location>
</feature>
<accession>A0A1Y3B282</accession>